<protein>
    <submittedName>
        <fullName evidence="2">Uncharacterized protein</fullName>
    </submittedName>
</protein>
<evidence type="ECO:0000256" key="1">
    <source>
        <dbReference type="SAM" id="MobiDB-lite"/>
    </source>
</evidence>
<sequence length="141" mass="17412">MRIAARTVMIQKILRRTSYRRMRMSWMRQDKSIWRDSRRRYRRNPNSYFPVRREVPTPRSTSRHVSSPRMMMPPPLVRETRTLPVTTMMMKTLKRMRPHWKRTPRHWMRITVQWTSTRCSNKCSTICRLVTHNGTNYWFVI</sequence>
<reference evidence="2" key="1">
    <citation type="submission" date="2021-05" db="EMBL/GenBank/DDBJ databases">
        <authorList>
            <person name="Alioto T."/>
            <person name="Alioto T."/>
            <person name="Gomez Garrido J."/>
        </authorList>
    </citation>
    <scope>NUCLEOTIDE SEQUENCE</scope>
</reference>
<accession>A0A8D8U6X7</accession>
<name>A0A8D8U6X7_9HEMI</name>
<proteinExistence type="predicted"/>
<evidence type="ECO:0000313" key="2">
    <source>
        <dbReference type="EMBL" id="CAG6700644.1"/>
    </source>
</evidence>
<dbReference type="AlphaFoldDB" id="A0A8D8U6X7"/>
<dbReference type="EMBL" id="HBUF01339487">
    <property type="protein sequence ID" value="CAG6700644.1"/>
    <property type="molecule type" value="Transcribed_RNA"/>
</dbReference>
<feature type="region of interest" description="Disordered" evidence="1">
    <location>
        <begin position="49"/>
        <end position="75"/>
    </location>
</feature>
<organism evidence="2">
    <name type="scientific">Cacopsylla melanoneura</name>
    <dbReference type="NCBI Taxonomy" id="428564"/>
    <lineage>
        <taxon>Eukaryota</taxon>
        <taxon>Metazoa</taxon>
        <taxon>Ecdysozoa</taxon>
        <taxon>Arthropoda</taxon>
        <taxon>Hexapoda</taxon>
        <taxon>Insecta</taxon>
        <taxon>Pterygota</taxon>
        <taxon>Neoptera</taxon>
        <taxon>Paraneoptera</taxon>
        <taxon>Hemiptera</taxon>
        <taxon>Sternorrhyncha</taxon>
        <taxon>Psylloidea</taxon>
        <taxon>Psyllidae</taxon>
        <taxon>Psyllinae</taxon>
        <taxon>Cacopsylla</taxon>
    </lineage>
</organism>
<dbReference type="EMBL" id="HBUF01339488">
    <property type="protein sequence ID" value="CAG6700647.1"/>
    <property type="molecule type" value="Transcribed_RNA"/>
</dbReference>